<evidence type="ECO:0000256" key="3">
    <source>
        <dbReference type="ARBA" id="ARBA00022517"/>
    </source>
</evidence>
<gene>
    <name evidence="8 12" type="primary">der</name>
    <name evidence="12" type="ORF">ACFQ0I_06170</name>
</gene>
<dbReference type="NCBIfam" id="TIGR03594">
    <property type="entry name" value="GTPase_EngA"/>
    <property type="match status" value="1"/>
</dbReference>
<feature type="binding site" evidence="8">
    <location>
        <begin position="293"/>
        <end position="296"/>
    </location>
    <ligand>
        <name>GTP</name>
        <dbReference type="ChEBI" id="CHEBI:37565"/>
        <label>2</label>
    </ligand>
</feature>
<comment type="similarity">
    <text evidence="1 8 9 10">Belongs to the TRAFAC class TrmE-Era-EngA-EngB-Septin-like GTPase superfamily. EngA (Der) GTPase family.</text>
</comment>
<feature type="binding site" evidence="8">
    <location>
        <begin position="56"/>
        <end position="60"/>
    </location>
    <ligand>
        <name>GTP</name>
        <dbReference type="ChEBI" id="CHEBI:37565"/>
        <label>1</label>
    </ligand>
</feature>
<protein>
    <recommendedName>
        <fullName evidence="2 8">GTPase Der</fullName>
    </recommendedName>
    <alternativeName>
        <fullName evidence="7 8">GTP-binding protein EngA</fullName>
    </alternativeName>
</protein>
<feature type="binding site" evidence="8">
    <location>
        <begin position="228"/>
        <end position="232"/>
    </location>
    <ligand>
        <name>GTP</name>
        <dbReference type="ChEBI" id="CHEBI:37565"/>
        <label>2</label>
    </ligand>
</feature>
<name>A0ABW3BTG7_9FLAO</name>
<sequence length="434" mass="49265">MSNIVAIVGRPNVGKSTFFNRLIQRREAIVDAVSGVTRDRHYGKSDWNGKEFSLIDTGGYVLGSDDIFEAEIDKQVELAIDEADAIIFMVDVESGVTGMDEDVAKLLRKVSKPVFLVVNKVDNAKRAEDAVEFYSLGLGEYFTVASINGSGTGELLDALVEALPEKETVVNEELPRFAVVGRPNAGKSSFINALIGEDRYIVTDIAGTTRDSIDTKYNQFGFEFNLVDTAGIRRKAKVKDDLEFYSVMRSVRAIEHCDVCLLVLDATRGFDGQDQNIFWLAERNRKGIVILVNKWDLVEKDHKTTLEFERAIRKEMEPFTDVPIIFISTLTKQRLYKAIETAVEVYNNRTKKIKTSVLNEVMLPIIESYPPPANKAKYVKIKYVMQLPTPQPQFAFFCNLPQYVKEPYKRFLENKLREKFDFKGVPVSIYMRKK</sequence>
<evidence type="ECO:0000256" key="8">
    <source>
        <dbReference type="HAMAP-Rule" id="MF_00195"/>
    </source>
</evidence>
<reference evidence="13" key="1">
    <citation type="journal article" date="2019" name="Int. J. Syst. Evol. Microbiol.">
        <title>The Global Catalogue of Microorganisms (GCM) 10K type strain sequencing project: providing services to taxonomists for standard genome sequencing and annotation.</title>
        <authorList>
            <consortium name="The Broad Institute Genomics Platform"/>
            <consortium name="The Broad Institute Genome Sequencing Center for Infectious Disease"/>
            <person name="Wu L."/>
            <person name="Ma J."/>
        </authorList>
    </citation>
    <scope>NUCLEOTIDE SEQUENCE [LARGE SCALE GENOMIC DNA]</scope>
    <source>
        <strain evidence="13">CCUG 60529</strain>
    </source>
</reference>
<dbReference type="InterPro" id="IPR027417">
    <property type="entry name" value="P-loop_NTPase"/>
</dbReference>
<keyword evidence="5 8" id="KW-0547">Nucleotide-binding</keyword>
<dbReference type="InterPro" id="IPR006073">
    <property type="entry name" value="GTP-bd"/>
</dbReference>
<keyword evidence="6 8" id="KW-0342">GTP-binding</keyword>
<proteinExistence type="inferred from homology"/>
<dbReference type="SUPFAM" id="SSF52540">
    <property type="entry name" value="P-loop containing nucleoside triphosphate hydrolases"/>
    <property type="match status" value="2"/>
</dbReference>
<dbReference type="InterPro" id="IPR016484">
    <property type="entry name" value="GTPase_Der"/>
</dbReference>
<dbReference type="CDD" id="cd01895">
    <property type="entry name" value="EngA2"/>
    <property type="match status" value="1"/>
</dbReference>
<evidence type="ECO:0000256" key="6">
    <source>
        <dbReference type="ARBA" id="ARBA00023134"/>
    </source>
</evidence>
<dbReference type="HAMAP" id="MF_00195">
    <property type="entry name" value="GTPase_Der"/>
    <property type="match status" value="1"/>
</dbReference>
<keyword evidence="12" id="KW-0378">Hydrolase</keyword>
<dbReference type="PIRSF" id="PIRSF006485">
    <property type="entry name" value="GTP-binding_EngA"/>
    <property type="match status" value="1"/>
</dbReference>
<feature type="domain" description="EngA-type G" evidence="11">
    <location>
        <begin position="175"/>
        <end position="350"/>
    </location>
</feature>
<dbReference type="InterPro" id="IPR032859">
    <property type="entry name" value="KH_dom-like"/>
</dbReference>
<dbReference type="PANTHER" id="PTHR43834">
    <property type="entry name" value="GTPASE DER"/>
    <property type="match status" value="1"/>
</dbReference>
<feature type="domain" description="EngA-type G" evidence="11">
    <location>
        <begin position="3"/>
        <end position="167"/>
    </location>
</feature>
<comment type="subunit">
    <text evidence="8">Associates with the 50S ribosomal subunit.</text>
</comment>
<evidence type="ECO:0000256" key="9">
    <source>
        <dbReference type="PROSITE-ProRule" id="PRU01049"/>
    </source>
</evidence>
<dbReference type="Pfam" id="PF14714">
    <property type="entry name" value="KH_dom-like"/>
    <property type="match status" value="1"/>
</dbReference>
<keyword evidence="4 10" id="KW-0677">Repeat</keyword>
<dbReference type="GO" id="GO:0016787">
    <property type="term" value="F:hydrolase activity"/>
    <property type="evidence" value="ECO:0007669"/>
    <property type="project" value="UniProtKB-KW"/>
</dbReference>
<evidence type="ECO:0000313" key="13">
    <source>
        <dbReference type="Proteomes" id="UP001597011"/>
    </source>
</evidence>
<comment type="function">
    <text evidence="8 10">GTPase that plays an essential role in the late steps of ribosome biogenesis.</text>
</comment>
<dbReference type="CDD" id="cd01894">
    <property type="entry name" value="EngA1"/>
    <property type="match status" value="1"/>
</dbReference>
<dbReference type="PANTHER" id="PTHR43834:SF6">
    <property type="entry name" value="GTPASE DER"/>
    <property type="match status" value="1"/>
</dbReference>
<dbReference type="Pfam" id="PF01926">
    <property type="entry name" value="MMR_HSR1"/>
    <property type="match status" value="2"/>
</dbReference>
<dbReference type="Proteomes" id="UP001597011">
    <property type="component" value="Unassembled WGS sequence"/>
</dbReference>
<dbReference type="NCBIfam" id="TIGR00231">
    <property type="entry name" value="small_GTP"/>
    <property type="match status" value="2"/>
</dbReference>
<feature type="binding site" evidence="8">
    <location>
        <begin position="119"/>
        <end position="122"/>
    </location>
    <ligand>
        <name>GTP</name>
        <dbReference type="ChEBI" id="CHEBI:37565"/>
        <label>1</label>
    </ligand>
</feature>
<accession>A0ABW3BTG7</accession>
<dbReference type="PRINTS" id="PR00326">
    <property type="entry name" value="GTP1OBG"/>
</dbReference>
<dbReference type="InterPro" id="IPR015946">
    <property type="entry name" value="KH_dom-like_a/b"/>
</dbReference>
<dbReference type="PROSITE" id="PS51712">
    <property type="entry name" value="G_ENGA"/>
    <property type="match status" value="2"/>
</dbReference>
<dbReference type="InterPro" id="IPR005225">
    <property type="entry name" value="Small_GTP-bd"/>
</dbReference>
<keyword evidence="3 8" id="KW-0690">Ribosome biogenesis</keyword>
<dbReference type="RefSeq" id="WP_379940420.1">
    <property type="nucleotide sequence ID" value="NZ_JBHTIB010000008.1"/>
</dbReference>
<comment type="caution">
    <text evidence="12">The sequence shown here is derived from an EMBL/GenBank/DDBJ whole genome shotgun (WGS) entry which is preliminary data.</text>
</comment>
<keyword evidence="13" id="KW-1185">Reference proteome</keyword>
<evidence type="ECO:0000256" key="2">
    <source>
        <dbReference type="ARBA" id="ARBA00020953"/>
    </source>
</evidence>
<evidence type="ECO:0000256" key="10">
    <source>
        <dbReference type="RuleBase" id="RU004481"/>
    </source>
</evidence>
<evidence type="ECO:0000313" key="12">
    <source>
        <dbReference type="EMBL" id="MFD0835342.1"/>
    </source>
</evidence>
<feature type="binding site" evidence="8">
    <location>
        <begin position="9"/>
        <end position="16"/>
    </location>
    <ligand>
        <name>GTP</name>
        <dbReference type="ChEBI" id="CHEBI:37565"/>
        <label>1</label>
    </ligand>
</feature>
<evidence type="ECO:0000256" key="4">
    <source>
        <dbReference type="ARBA" id="ARBA00022737"/>
    </source>
</evidence>
<evidence type="ECO:0000256" key="5">
    <source>
        <dbReference type="ARBA" id="ARBA00022741"/>
    </source>
</evidence>
<organism evidence="12 13">
    <name type="scientific">Mariniflexile aquimaris</name>
    <dbReference type="NCBI Taxonomy" id="881009"/>
    <lineage>
        <taxon>Bacteria</taxon>
        <taxon>Pseudomonadati</taxon>
        <taxon>Bacteroidota</taxon>
        <taxon>Flavobacteriia</taxon>
        <taxon>Flavobacteriales</taxon>
        <taxon>Flavobacteriaceae</taxon>
        <taxon>Mariniflexile</taxon>
    </lineage>
</organism>
<dbReference type="InterPro" id="IPR031166">
    <property type="entry name" value="G_ENGA"/>
</dbReference>
<feature type="binding site" evidence="8">
    <location>
        <begin position="181"/>
        <end position="188"/>
    </location>
    <ligand>
        <name>GTP</name>
        <dbReference type="ChEBI" id="CHEBI:37565"/>
        <label>2</label>
    </ligand>
</feature>
<evidence type="ECO:0000256" key="7">
    <source>
        <dbReference type="ARBA" id="ARBA00032345"/>
    </source>
</evidence>
<dbReference type="EMBL" id="JBHTIB010000008">
    <property type="protein sequence ID" value="MFD0835342.1"/>
    <property type="molecule type" value="Genomic_DNA"/>
</dbReference>
<evidence type="ECO:0000259" key="11">
    <source>
        <dbReference type="PROSITE" id="PS51712"/>
    </source>
</evidence>
<dbReference type="Gene3D" id="3.40.50.300">
    <property type="entry name" value="P-loop containing nucleotide triphosphate hydrolases"/>
    <property type="match status" value="2"/>
</dbReference>
<dbReference type="Gene3D" id="3.30.300.20">
    <property type="match status" value="1"/>
</dbReference>
<evidence type="ECO:0000256" key="1">
    <source>
        <dbReference type="ARBA" id="ARBA00008279"/>
    </source>
</evidence>